<organism evidence="2 3">
    <name type="scientific">Trichomonas vaginalis (strain ATCC PRA-98 / G3)</name>
    <dbReference type="NCBI Taxonomy" id="412133"/>
    <lineage>
        <taxon>Eukaryota</taxon>
        <taxon>Metamonada</taxon>
        <taxon>Parabasalia</taxon>
        <taxon>Trichomonadida</taxon>
        <taxon>Trichomonadidae</taxon>
        <taxon>Trichomonas</taxon>
    </lineage>
</organism>
<name>A2DWX2_TRIV3</name>
<dbReference type="KEGG" id="tva:4773155"/>
<reference evidence="2" key="2">
    <citation type="journal article" date="2007" name="Science">
        <title>Draft genome sequence of the sexually transmitted pathogen Trichomonas vaginalis.</title>
        <authorList>
            <person name="Carlton J.M."/>
            <person name="Hirt R.P."/>
            <person name="Silva J.C."/>
            <person name="Delcher A.L."/>
            <person name="Schatz M."/>
            <person name="Zhao Q."/>
            <person name="Wortman J.R."/>
            <person name="Bidwell S.L."/>
            <person name="Alsmark U.C.M."/>
            <person name="Besteiro S."/>
            <person name="Sicheritz-Ponten T."/>
            <person name="Noel C.J."/>
            <person name="Dacks J.B."/>
            <person name="Foster P.G."/>
            <person name="Simillion C."/>
            <person name="Van de Peer Y."/>
            <person name="Miranda-Saavedra D."/>
            <person name="Barton G.J."/>
            <person name="Westrop G.D."/>
            <person name="Mueller S."/>
            <person name="Dessi D."/>
            <person name="Fiori P.L."/>
            <person name="Ren Q."/>
            <person name="Paulsen I."/>
            <person name="Zhang H."/>
            <person name="Bastida-Corcuera F.D."/>
            <person name="Simoes-Barbosa A."/>
            <person name="Brown M.T."/>
            <person name="Hayes R.D."/>
            <person name="Mukherjee M."/>
            <person name="Okumura C.Y."/>
            <person name="Schneider R."/>
            <person name="Smith A.J."/>
            <person name="Vanacova S."/>
            <person name="Villalvazo M."/>
            <person name="Haas B.J."/>
            <person name="Pertea M."/>
            <person name="Feldblyum T.V."/>
            <person name="Utterback T.R."/>
            <person name="Shu C.L."/>
            <person name="Osoegawa K."/>
            <person name="de Jong P.J."/>
            <person name="Hrdy I."/>
            <person name="Horvathova L."/>
            <person name="Zubacova Z."/>
            <person name="Dolezal P."/>
            <person name="Malik S.B."/>
            <person name="Logsdon J.M. Jr."/>
            <person name="Henze K."/>
            <person name="Gupta A."/>
            <person name="Wang C.C."/>
            <person name="Dunne R.L."/>
            <person name="Upcroft J.A."/>
            <person name="Upcroft P."/>
            <person name="White O."/>
            <person name="Salzberg S.L."/>
            <person name="Tang P."/>
            <person name="Chiu C.-H."/>
            <person name="Lee Y.-S."/>
            <person name="Embley T.M."/>
            <person name="Coombs G.H."/>
            <person name="Mottram J.C."/>
            <person name="Tachezy J."/>
            <person name="Fraser-Liggett C.M."/>
            <person name="Johnson P.J."/>
        </authorList>
    </citation>
    <scope>NUCLEOTIDE SEQUENCE [LARGE SCALE GENOMIC DNA]</scope>
    <source>
        <strain evidence="2">G3</strain>
    </source>
</reference>
<feature type="coiled-coil region" evidence="1">
    <location>
        <begin position="61"/>
        <end position="88"/>
    </location>
</feature>
<evidence type="ECO:0000256" key="1">
    <source>
        <dbReference type="SAM" id="Coils"/>
    </source>
</evidence>
<sequence length="129" mass="14100">MVEVPQVGSSGIKLSTISDEEKQEFSDVVQKLENYSQDIIRSFDETIKGIRGNLDGMGDVAIKAIAALEEARAKIQSLSEQSYEELDQIINSVESVITELECIDTIQADVNFLSDAITTVETAVRSKSA</sequence>
<accession>A2DWX2</accession>
<protein>
    <submittedName>
        <fullName evidence="2">Uncharacterized protein</fullName>
    </submittedName>
</protein>
<keyword evidence="1" id="KW-0175">Coiled coil</keyword>
<proteinExistence type="predicted"/>
<dbReference type="VEuPathDB" id="TrichDB:TVAG_392710"/>
<dbReference type="RefSeq" id="XP_001327377.1">
    <property type="nucleotide sequence ID" value="XM_001327342.1"/>
</dbReference>
<dbReference type="AlphaFoldDB" id="A2DWX2"/>
<dbReference type="VEuPathDB" id="TrichDB:TVAGG3_0839120"/>
<dbReference type="SMR" id="A2DWX2"/>
<dbReference type="InParanoid" id="A2DWX2"/>
<gene>
    <name evidence="2" type="ORF">TVAG_392710</name>
</gene>
<dbReference type="Proteomes" id="UP000001542">
    <property type="component" value="Unassembled WGS sequence"/>
</dbReference>
<dbReference type="EMBL" id="DS113260">
    <property type="protein sequence ID" value="EAY15154.1"/>
    <property type="molecule type" value="Genomic_DNA"/>
</dbReference>
<evidence type="ECO:0000313" key="2">
    <source>
        <dbReference type="EMBL" id="EAY15154.1"/>
    </source>
</evidence>
<reference evidence="2" key="1">
    <citation type="submission" date="2006-10" db="EMBL/GenBank/DDBJ databases">
        <authorList>
            <person name="Amadeo P."/>
            <person name="Zhao Q."/>
            <person name="Wortman J."/>
            <person name="Fraser-Liggett C."/>
            <person name="Carlton J."/>
        </authorList>
    </citation>
    <scope>NUCLEOTIDE SEQUENCE</scope>
    <source>
        <strain evidence="2">G3</strain>
    </source>
</reference>
<evidence type="ECO:0000313" key="3">
    <source>
        <dbReference type="Proteomes" id="UP000001542"/>
    </source>
</evidence>
<keyword evidence="3" id="KW-1185">Reference proteome</keyword>